<sequence length="71" mass="8002">MYMGTEMPCGRIVSSTITVTYLTRPQLTCFAKGRGARRWRVPFYYVDLGERVEEKRKPTQFASAAALLAPG</sequence>
<dbReference type="AlphaFoldDB" id="A0AA97NVY9"/>
<dbReference type="Proteomes" id="UP000011086">
    <property type="component" value="Unassembled WGS sequence"/>
</dbReference>
<name>A0AA97NVY9_PYRO3</name>
<gene>
    <name evidence="1" type="ORF">OOU_Y34scaffold00597g4</name>
</gene>
<evidence type="ECO:0000313" key="1">
    <source>
        <dbReference type="EMBL" id="ELQ37378.1"/>
    </source>
</evidence>
<protein>
    <submittedName>
        <fullName evidence="1">Uncharacterized protein</fullName>
    </submittedName>
</protein>
<reference evidence="1" key="1">
    <citation type="journal article" date="2012" name="PLoS Genet.">
        <title>Comparative analysis of the genomes of two field isolates of the rice blast fungus Magnaporthe oryzae.</title>
        <authorList>
            <person name="Xue M."/>
            <person name="Yang J."/>
            <person name="Li Z."/>
            <person name="Hu S."/>
            <person name="Yao N."/>
            <person name="Dean R.A."/>
            <person name="Zhao W."/>
            <person name="Shen M."/>
            <person name="Zhang H."/>
            <person name="Li C."/>
            <person name="Liu L."/>
            <person name="Cao L."/>
            <person name="Xu X."/>
            <person name="Xing Y."/>
            <person name="Hsiang T."/>
            <person name="Zhang Z."/>
            <person name="Xu J.R."/>
            <person name="Peng Y.L."/>
        </authorList>
    </citation>
    <scope>NUCLEOTIDE SEQUENCE</scope>
    <source>
        <strain evidence="1">Y34</strain>
    </source>
</reference>
<dbReference type="EMBL" id="JH793940">
    <property type="protein sequence ID" value="ELQ37378.1"/>
    <property type="molecule type" value="Genomic_DNA"/>
</dbReference>
<proteinExistence type="predicted"/>
<accession>A0AA97NVY9</accession>
<organism evidence="1">
    <name type="scientific">Pyricularia oryzae (strain Y34)</name>
    <name type="common">Rice blast fungus</name>
    <name type="synonym">Magnaporthe oryzae</name>
    <dbReference type="NCBI Taxonomy" id="1143189"/>
    <lineage>
        <taxon>Eukaryota</taxon>
        <taxon>Fungi</taxon>
        <taxon>Dikarya</taxon>
        <taxon>Ascomycota</taxon>
        <taxon>Pezizomycotina</taxon>
        <taxon>Sordariomycetes</taxon>
        <taxon>Sordariomycetidae</taxon>
        <taxon>Magnaporthales</taxon>
        <taxon>Pyriculariaceae</taxon>
        <taxon>Pyricularia</taxon>
    </lineage>
</organism>